<keyword evidence="4" id="KW-1185">Reference proteome</keyword>
<keyword evidence="2" id="KW-1133">Transmembrane helix</keyword>
<evidence type="ECO:0000256" key="2">
    <source>
        <dbReference type="SAM" id="Phobius"/>
    </source>
</evidence>
<sequence length="141" mass="15192">MGSRFDSQPSRVAAPLLATSFVILGGALACTGVVLVFSPDPAVPLMIVGGIAVGLGLLAVLFRERPGGGSRSVMSWVFSRGARPAHMDYRPVLRKPRWQQYGTNAPPSLAEIRDLKDTDRNWVPSNTRAGRRSQKPDHGAQ</sequence>
<evidence type="ECO:0000313" key="4">
    <source>
        <dbReference type="Proteomes" id="UP000320496"/>
    </source>
</evidence>
<evidence type="ECO:0000313" key="3">
    <source>
        <dbReference type="EMBL" id="QDU37987.1"/>
    </source>
</evidence>
<keyword evidence="2" id="KW-0472">Membrane</keyword>
<name>A0A517Z680_9PLAN</name>
<dbReference type="RefSeq" id="WP_145369317.1">
    <property type="nucleotide sequence ID" value="NZ_CP036275.1"/>
</dbReference>
<keyword evidence="2" id="KW-0812">Transmembrane</keyword>
<feature type="transmembrane region" description="Helical" evidence="2">
    <location>
        <begin position="43"/>
        <end position="62"/>
    </location>
</feature>
<evidence type="ECO:0000256" key="1">
    <source>
        <dbReference type="SAM" id="MobiDB-lite"/>
    </source>
</evidence>
<reference evidence="3 4" key="1">
    <citation type="submission" date="2019-02" db="EMBL/GenBank/DDBJ databases">
        <title>Deep-cultivation of Planctomycetes and their phenomic and genomic characterization uncovers novel biology.</title>
        <authorList>
            <person name="Wiegand S."/>
            <person name="Jogler M."/>
            <person name="Boedeker C."/>
            <person name="Pinto D."/>
            <person name="Vollmers J."/>
            <person name="Rivas-Marin E."/>
            <person name="Kohn T."/>
            <person name="Peeters S.H."/>
            <person name="Heuer A."/>
            <person name="Rast P."/>
            <person name="Oberbeckmann S."/>
            <person name="Bunk B."/>
            <person name="Jeske O."/>
            <person name="Meyerdierks A."/>
            <person name="Storesund J.E."/>
            <person name="Kallscheuer N."/>
            <person name="Luecker S."/>
            <person name="Lage O.M."/>
            <person name="Pohl T."/>
            <person name="Merkel B.J."/>
            <person name="Hornburger P."/>
            <person name="Mueller R.-W."/>
            <person name="Bruemmer F."/>
            <person name="Labrenz M."/>
            <person name="Spormann A.M."/>
            <person name="Op den Camp H."/>
            <person name="Overmann J."/>
            <person name="Amann R."/>
            <person name="Jetten M.S.M."/>
            <person name="Mascher T."/>
            <person name="Medema M.H."/>
            <person name="Devos D.P."/>
            <person name="Kaster A.-K."/>
            <person name="Ovreas L."/>
            <person name="Rohde M."/>
            <person name="Galperin M.Y."/>
            <person name="Jogler C."/>
        </authorList>
    </citation>
    <scope>NUCLEOTIDE SEQUENCE [LARGE SCALE GENOMIC DNA]</scope>
    <source>
        <strain evidence="3 4">Mal4</strain>
    </source>
</reference>
<dbReference type="Proteomes" id="UP000320496">
    <property type="component" value="Chromosome"/>
</dbReference>
<dbReference type="KEGG" id="mri:Mal4_23060"/>
<protein>
    <submittedName>
        <fullName evidence="3">Uncharacterized protein</fullName>
    </submittedName>
</protein>
<organism evidence="3 4">
    <name type="scientific">Maioricimonas rarisocia</name>
    <dbReference type="NCBI Taxonomy" id="2528026"/>
    <lineage>
        <taxon>Bacteria</taxon>
        <taxon>Pseudomonadati</taxon>
        <taxon>Planctomycetota</taxon>
        <taxon>Planctomycetia</taxon>
        <taxon>Planctomycetales</taxon>
        <taxon>Planctomycetaceae</taxon>
        <taxon>Maioricimonas</taxon>
    </lineage>
</organism>
<dbReference type="AlphaFoldDB" id="A0A517Z680"/>
<dbReference type="OrthoDB" id="285977at2"/>
<proteinExistence type="predicted"/>
<feature type="compositionally biased region" description="Basic and acidic residues" evidence="1">
    <location>
        <begin position="111"/>
        <end position="120"/>
    </location>
</feature>
<accession>A0A517Z680</accession>
<feature type="transmembrane region" description="Helical" evidence="2">
    <location>
        <begin position="12"/>
        <end position="37"/>
    </location>
</feature>
<feature type="region of interest" description="Disordered" evidence="1">
    <location>
        <begin position="99"/>
        <end position="141"/>
    </location>
</feature>
<gene>
    <name evidence="3" type="ORF">Mal4_23060</name>
</gene>
<dbReference type="EMBL" id="CP036275">
    <property type="protein sequence ID" value="QDU37987.1"/>
    <property type="molecule type" value="Genomic_DNA"/>
</dbReference>
<dbReference type="PROSITE" id="PS51257">
    <property type="entry name" value="PROKAR_LIPOPROTEIN"/>
    <property type="match status" value="1"/>
</dbReference>